<name>A0ACB9LNQ6_9MYRT</name>
<keyword evidence="2" id="KW-1185">Reference proteome</keyword>
<reference evidence="2" key="1">
    <citation type="journal article" date="2023" name="Front. Plant Sci.">
        <title>Chromosomal-level genome assembly of Melastoma candidum provides insights into trichome evolution.</title>
        <authorList>
            <person name="Zhong Y."/>
            <person name="Wu W."/>
            <person name="Sun C."/>
            <person name="Zou P."/>
            <person name="Liu Y."/>
            <person name="Dai S."/>
            <person name="Zhou R."/>
        </authorList>
    </citation>
    <scope>NUCLEOTIDE SEQUENCE [LARGE SCALE GENOMIC DNA]</scope>
</reference>
<proteinExistence type="predicted"/>
<accession>A0ACB9LNQ6</accession>
<organism evidence="1 2">
    <name type="scientific">Melastoma candidum</name>
    <dbReference type="NCBI Taxonomy" id="119954"/>
    <lineage>
        <taxon>Eukaryota</taxon>
        <taxon>Viridiplantae</taxon>
        <taxon>Streptophyta</taxon>
        <taxon>Embryophyta</taxon>
        <taxon>Tracheophyta</taxon>
        <taxon>Spermatophyta</taxon>
        <taxon>Magnoliopsida</taxon>
        <taxon>eudicotyledons</taxon>
        <taxon>Gunneridae</taxon>
        <taxon>Pentapetalae</taxon>
        <taxon>rosids</taxon>
        <taxon>malvids</taxon>
        <taxon>Myrtales</taxon>
        <taxon>Melastomataceae</taxon>
        <taxon>Melastomatoideae</taxon>
        <taxon>Melastomateae</taxon>
        <taxon>Melastoma</taxon>
    </lineage>
</organism>
<dbReference type="Proteomes" id="UP001057402">
    <property type="component" value="Chromosome 11"/>
</dbReference>
<sequence>MRSSRVSITPGVTIIFIPTTTSSSPLPRVTPTTASVSFLRGSFQAPPAFMNCLNVPSVPIPCTLLFIRFSIASGSIYVCILRHFSLAWLLYIWHSCASWEMRWKQGITVDNWVYEEANTTFIQDEEMLNRLMNMNPNSLRKLVQTFLEANGREYWETSEQSIERLRQLYSEVEDKIEGIDR</sequence>
<protein>
    <submittedName>
        <fullName evidence="1">Uncharacterized protein</fullName>
    </submittedName>
</protein>
<comment type="caution">
    <text evidence="1">The sequence shown here is derived from an EMBL/GenBank/DDBJ whole genome shotgun (WGS) entry which is preliminary data.</text>
</comment>
<dbReference type="EMBL" id="CM042890">
    <property type="protein sequence ID" value="KAI4312623.1"/>
    <property type="molecule type" value="Genomic_DNA"/>
</dbReference>
<evidence type="ECO:0000313" key="2">
    <source>
        <dbReference type="Proteomes" id="UP001057402"/>
    </source>
</evidence>
<gene>
    <name evidence="1" type="ORF">MLD38_037427</name>
</gene>
<evidence type="ECO:0000313" key="1">
    <source>
        <dbReference type="EMBL" id="KAI4312623.1"/>
    </source>
</evidence>